<dbReference type="Pfam" id="PF00127">
    <property type="entry name" value="Copper-bind"/>
    <property type="match status" value="1"/>
</dbReference>
<dbReference type="GeneID" id="56061749"/>
<reference evidence="4 5" key="1">
    <citation type="submission" date="2018-02" db="EMBL/GenBank/DDBJ databases">
        <title>Complete genome of Nitrosopumilus oxyclinae HCE1.</title>
        <authorList>
            <person name="Qin W."/>
            <person name="Zheng Y."/>
            <person name="Stahl D.A."/>
        </authorList>
    </citation>
    <scope>NUCLEOTIDE SEQUENCE [LARGE SCALE GENOMIC DNA]</scope>
    <source>
        <strain evidence="4 5">HCE1</strain>
    </source>
</reference>
<dbReference type="Gene3D" id="2.60.40.420">
    <property type="entry name" value="Cupredoxins - blue copper proteins"/>
    <property type="match status" value="1"/>
</dbReference>
<dbReference type="GO" id="GO:0009055">
    <property type="term" value="F:electron transfer activity"/>
    <property type="evidence" value="ECO:0007669"/>
    <property type="project" value="InterPro"/>
</dbReference>
<keyword evidence="2" id="KW-0186">Copper</keyword>
<dbReference type="InterPro" id="IPR008972">
    <property type="entry name" value="Cupredoxin"/>
</dbReference>
<organism evidence="4 5">
    <name type="scientific">Nitrosopumilus oxyclinae</name>
    <dbReference type="NCBI Taxonomy" id="1959104"/>
    <lineage>
        <taxon>Archaea</taxon>
        <taxon>Nitrososphaerota</taxon>
        <taxon>Nitrososphaeria</taxon>
        <taxon>Nitrosopumilales</taxon>
        <taxon>Nitrosopumilaceae</taxon>
        <taxon>Nitrosopumilus</taxon>
    </lineage>
</organism>
<keyword evidence="5" id="KW-1185">Reference proteome</keyword>
<dbReference type="EMBL" id="CP026994">
    <property type="protein sequence ID" value="QLH05120.1"/>
    <property type="molecule type" value="Genomic_DNA"/>
</dbReference>
<feature type="domain" description="Blue (type 1) copper" evidence="3">
    <location>
        <begin position="346"/>
        <end position="422"/>
    </location>
</feature>
<dbReference type="KEGG" id="nox:C5F49_07140"/>
<dbReference type="InterPro" id="IPR000923">
    <property type="entry name" value="BlueCu_1"/>
</dbReference>
<dbReference type="PANTHER" id="PTHR36507:SF1">
    <property type="entry name" value="BLL1555 PROTEIN"/>
    <property type="match status" value="1"/>
</dbReference>
<evidence type="ECO:0000256" key="2">
    <source>
        <dbReference type="ARBA" id="ARBA00023008"/>
    </source>
</evidence>
<dbReference type="InterPro" id="IPR052721">
    <property type="entry name" value="ET_Amicyanin"/>
</dbReference>
<evidence type="ECO:0000313" key="5">
    <source>
        <dbReference type="Proteomes" id="UP000509441"/>
    </source>
</evidence>
<proteinExistence type="predicted"/>
<gene>
    <name evidence="4" type="ORF">C5F49_07140</name>
</gene>
<protein>
    <recommendedName>
        <fullName evidence="3">Blue (type 1) copper domain-containing protein</fullName>
    </recommendedName>
</protein>
<dbReference type="RefSeq" id="WP_179362358.1">
    <property type="nucleotide sequence ID" value="NZ_CP026994.1"/>
</dbReference>
<keyword evidence="1" id="KW-0479">Metal-binding</keyword>
<dbReference type="SUPFAM" id="SSF49503">
    <property type="entry name" value="Cupredoxins"/>
    <property type="match status" value="1"/>
</dbReference>
<evidence type="ECO:0000313" key="4">
    <source>
        <dbReference type="EMBL" id="QLH05120.1"/>
    </source>
</evidence>
<evidence type="ECO:0000259" key="3">
    <source>
        <dbReference type="Pfam" id="PF00127"/>
    </source>
</evidence>
<accession>A0A7D5R187</accession>
<dbReference type="PANTHER" id="PTHR36507">
    <property type="entry name" value="BLL1555 PROTEIN"/>
    <property type="match status" value="1"/>
</dbReference>
<dbReference type="Proteomes" id="UP000509441">
    <property type="component" value="Chromosome"/>
</dbReference>
<dbReference type="AlphaFoldDB" id="A0A7D5R187"/>
<dbReference type="GO" id="GO:0005507">
    <property type="term" value="F:copper ion binding"/>
    <property type="evidence" value="ECO:0007669"/>
    <property type="project" value="InterPro"/>
</dbReference>
<name>A0A7D5R187_9ARCH</name>
<sequence>MNTTRFMGITTTILSIALVALFVQPSLDFTQDVFAEPKMKNDSVKLTSQIQTQDNVSIEFSVPETIMAGTLVPVNARVHDSERNANLSHTDWSYAIIGPNGEIVHRTTTLHGHFGIMNFKDSFPEAGTYTIKYTVLSSGPFMLGSPVPELGQTRAVVSGDLLKFTEDPTNNFGSRSFEFSVNVGNQGKTVMLQGSEPDTEIQVKFTTQPERIVVGQPTTLLLDVNDAKTGEDATHVDGQINISRGFYHYPSTSGDQPNAPIPIPLHGAYHGHRGALSTTHTFSQAGTYLITADLNAIPYSNPLFGQASTRFVIQVFDNEGTVEVMQQMETVKENTVDIVGLESPFYVPNTISATAGQTITFDNVDGNQHTVTSVKSGTLEHDGKFDSSLMQPGEKFELVLNERGNYDYFCALHTGMQGTIIVS</sequence>
<dbReference type="OrthoDB" id="4392at2157"/>
<evidence type="ECO:0000256" key="1">
    <source>
        <dbReference type="ARBA" id="ARBA00022723"/>
    </source>
</evidence>